<feature type="region of interest" description="Disordered" evidence="1">
    <location>
        <begin position="936"/>
        <end position="967"/>
    </location>
</feature>
<feature type="region of interest" description="Disordered" evidence="1">
    <location>
        <begin position="1151"/>
        <end position="1236"/>
    </location>
</feature>
<feature type="compositionally biased region" description="Basic residues" evidence="1">
    <location>
        <begin position="1200"/>
        <end position="1212"/>
    </location>
</feature>
<evidence type="ECO:0000313" key="3">
    <source>
        <dbReference type="Proteomes" id="UP000287144"/>
    </source>
</evidence>
<protein>
    <submittedName>
        <fullName evidence="2">Uncharacterized protein</fullName>
    </submittedName>
</protein>
<evidence type="ECO:0000313" key="2">
    <source>
        <dbReference type="EMBL" id="RSL96305.1"/>
    </source>
</evidence>
<evidence type="ECO:0000256" key="1">
    <source>
        <dbReference type="SAM" id="MobiDB-lite"/>
    </source>
</evidence>
<feature type="compositionally biased region" description="Basic and acidic residues" evidence="1">
    <location>
        <begin position="305"/>
        <end position="320"/>
    </location>
</feature>
<feature type="compositionally biased region" description="Polar residues" evidence="1">
    <location>
        <begin position="17"/>
        <end position="31"/>
    </location>
</feature>
<dbReference type="AlphaFoldDB" id="A0A428T2M4"/>
<gene>
    <name evidence="2" type="ORF">CEP52_011554</name>
</gene>
<name>A0A428T2M4_9HYPO</name>
<organism evidence="2 3">
    <name type="scientific">Fusarium oligoseptatum</name>
    <dbReference type="NCBI Taxonomy" id="2604345"/>
    <lineage>
        <taxon>Eukaryota</taxon>
        <taxon>Fungi</taxon>
        <taxon>Dikarya</taxon>
        <taxon>Ascomycota</taxon>
        <taxon>Pezizomycotina</taxon>
        <taxon>Sordariomycetes</taxon>
        <taxon>Hypocreomycetidae</taxon>
        <taxon>Hypocreales</taxon>
        <taxon>Nectriaceae</taxon>
        <taxon>Fusarium</taxon>
        <taxon>Fusarium solani species complex</taxon>
    </lineage>
</organism>
<feature type="compositionally biased region" description="Polar residues" evidence="1">
    <location>
        <begin position="957"/>
        <end position="967"/>
    </location>
</feature>
<comment type="caution">
    <text evidence="2">The sequence shown here is derived from an EMBL/GenBank/DDBJ whole genome shotgun (WGS) entry which is preliminary data.</text>
</comment>
<dbReference type="EMBL" id="NKCK01000140">
    <property type="protein sequence ID" value="RSL96305.1"/>
    <property type="molecule type" value="Genomic_DNA"/>
</dbReference>
<dbReference type="Proteomes" id="UP000287144">
    <property type="component" value="Unassembled WGS sequence"/>
</dbReference>
<dbReference type="STRING" id="1325735.A0A428T2M4"/>
<reference evidence="2 3" key="1">
    <citation type="submission" date="2017-06" db="EMBL/GenBank/DDBJ databases">
        <title>Comparative genomic analysis of Ambrosia Fusariam Clade fungi.</title>
        <authorList>
            <person name="Stajich J.E."/>
            <person name="Carrillo J."/>
            <person name="Kijimoto T."/>
            <person name="Eskalen A."/>
            <person name="O'Donnell K."/>
            <person name="Kasson M."/>
        </authorList>
    </citation>
    <scope>NUCLEOTIDE SEQUENCE [LARGE SCALE GENOMIC DNA]</scope>
    <source>
        <strain evidence="2 3">NRRL62579</strain>
    </source>
</reference>
<sequence>MASTPSDPGSTPGGNVPDTTWKSNLSQNPHTPSKPAGKAWDYVRYIPPWMDPDWQDEGQQRERTDFKINDFFDRLRPAINPKDSYKRPTKYAERFSIFPGRLDGRSRTSPTRAASRQLFPPIGDIKTGKNLFDNLDYSAAQQGMSIDEYMTDARPDMRRGTETEQWYMQQYENLIIDENWQSILFGNLSMDEIYAEDYLTFEDTDFEGLSGLIDTLLDRNMWEDTTDFGKHPGIPRYVYNLNGVREECDPGTNDRVWDAMQPALQLATRMLNTNHPYTKAMQDVTNRYKVPDHLYKNRRSQTNPDEVKFKAKSDPDPHDPDHLMGAQRLQSFQFSARAYDDHCIAHTLFPGGYSAKEDSIDISIDAELVWFILSDKHSKSEKMMASLVLAASIAHEMMHAWVGVAAKWLLNPRHFGISDRDEIDACRQLRDELCPDGKWPLEPYYNDDPVSEAGHGFEYHVLGGSCWGFLSSNQGYTPARLLQSSAPLILKCIWPSGEYNASPNLTAPHIRMEQLNHFIRINDVQPLFDEDFWDISVTKYGTAALRKPSEKPHKITYNPAAIATKTIMFKTANVGSREDRDWVVNEFLNWLFEKKKHVLYAYFSALVMDAVEFGSLLWRLHDDNKGWSERDAKWQELQQEVIMLCYEYIGFTIMFTARNSGVGLTPDNITALTELYHDWDEARRRLGRCPDAESAICAGRGLNFWRMQITATTGYGYEGRVVRKLIDLTNLLLEECSGLESVVCEFYQLSLSYWTAYRQKVPDQARQIAARAKKMASGLGDILTVMGHAEFDMPTWDSEWDSRISELGTRFLTVAELMALNPLKFANDWRGMMPSLPMLRTASRKRHQVWYFLAKKEMLNMEGEVLDKVREFKTRYESLLHLGGSKIILPEQDPDEIAVAQRWAGTLDDNTDQSNPLAGPSTGIFDISQVSNLVSRLQQQAQQDEDEKLRRAEAGGQSPTLQQTAASQAMQAPFIPPKIQQMGMVTQTAAFGNVQVPSQNPFASYQSPSAGSAFPSHTPGDPSAWVADNSADLAQQVNQPLGPVQTLGGVPGTSLAGYGILPHPYAVRETVTDDLNNTAQATFQYNDPSSFAQHAPRQGSTSRWYRQGSGPLGDMDQMWEQQRPNTGGQTADQDEDSDIEMTDANRARLVIEVSSDDLSSSASDDYDDRSEREGSSESTSVESWSEDEVKAGGAWSRSRQNLKPRVGLKRKVPWMVPNPRQPWLTQGRSQRKRRRL</sequence>
<keyword evidence="3" id="KW-1185">Reference proteome</keyword>
<feature type="compositionally biased region" description="Polar residues" evidence="1">
    <location>
        <begin position="1119"/>
        <end position="1131"/>
    </location>
</feature>
<feature type="compositionally biased region" description="Low complexity" evidence="1">
    <location>
        <begin position="1152"/>
        <end position="1163"/>
    </location>
</feature>
<accession>A0A428T2M4</accession>
<feature type="region of interest" description="Disordered" evidence="1">
    <location>
        <begin position="299"/>
        <end position="320"/>
    </location>
</feature>
<feature type="compositionally biased region" description="Polar residues" evidence="1">
    <location>
        <begin position="1083"/>
        <end position="1104"/>
    </location>
</feature>
<feature type="region of interest" description="Disordered" evidence="1">
    <location>
        <begin position="1083"/>
        <end position="1137"/>
    </location>
</feature>
<proteinExistence type="predicted"/>
<feature type="region of interest" description="Disordered" evidence="1">
    <location>
        <begin position="1"/>
        <end position="38"/>
    </location>
</feature>